<dbReference type="Proteomes" id="UP000248597">
    <property type="component" value="Unassembled WGS sequence"/>
</dbReference>
<reference evidence="1 2" key="1">
    <citation type="submission" date="2017-08" db="EMBL/GenBank/DDBJ databases">
        <title>Infants hospitalized years apart are colonized by the same room-sourced microbial strains.</title>
        <authorList>
            <person name="Brooks B."/>
            <person name="Olm M.R."/>
            <person name="Firek B.A."/>
            <person name="Baker R."/>
            <person name="Thomas B.C."/>
            <person name="Morowitz M.J."/>
            <person name="Banfield J.F."/>
        </authorList>
    </citation>
    <scope>NUCLEOTIDE SEQUENCE [LARGE SCALE GENOMIC DNA]</scope>
    <source>
        <strain evidence="1">S2_005_003_R2_47</strain>
    </source>
</reference>
<comment type="caution">
    <text evidence="1">The sequence shown here is derived from an EMBL/GenBank/DDBJ whole genome shotgun (WGS) entry which is preliminary data.</text>
</comment>
<evidence type="ECO:0000313" key="2">
    <source>
        <dbReference type="Proteomes" id="UP000248597"/>
    </source>
</evidence>
<protein>
    <submittedName>
        <fullName evidence="1">Uncharacterized protein</fullName>
    </submittedName>
</protein>
<dbReference type="EMBL" id="QFPJ01000047">
    <property type="protein sequence ID" value="PZQ20765.1"/>
    <property type="molecule type" value="Genomic_DNA"/>
</dbReference>
<evidence type="ECO:0000313" key="1">
    <source>
        <dbReference type="EMBL" id="PZQ20765.1"/>
    </source>
</evidence>
<organism evidence="1 2">
    <name type="scientific">Sphingopyxis macrogoltabida</name>
    <name type="common">Sphingomonas macrogoltabidus</name>
    <dbReference type="NCBI Taxonomy" id="33050"/>
    <lineage>
        <taxon>Bacteria</taxon>
        <taxon>Pseudomonadati</taxon>
        <taxon>Pseudomonadota</taxon>
        <taxon>Alphaproteobacteria</taxon>
        <taxon>Sphingomonadales</taxon>
        <taxon>Sphingomonadaceae</taxon>
        <taxon>Sphingopyxis</taxon>
    </lineage>
</organism>
<sequence>MGHFLPQKQLVGLELSDAPLVCGDHRGAISIDDPVEKLLDFPVNFTQLLFDNLARLLGVQSLAVPRIAERSRRQLDELLGWRDRFQHFLESIFDLGARV</sequence>
<gene>
    <name evidence="1" type="ORF">DI569_14375</name>
</gene>
<name>A0A2W5L1S3_SPHMC</name>
<accession>A0A2W5L1S3</accession>
<proteinExistence type="predicted"/>
<dbReference type="AlphaFoldDB" id="A0A2W5L1S3"/>